<gene>
    <name evidence="2" type="ORF">B0T26DRAFT_680102</name>
</gene>
<keyword evidence="1" id="KW-0472">Membrane</keyword>
<keyword evidence="1" id="KW-1133">Transmembrane helix</keyword>
<dbReference type="AlphaFoldDB" id="A0AA39ZZ97"/>
<evidence type="ECO:0000313" key="2">
    <source>
        <dbReference type="EMBL" id="KAK0706412.1"/>
    </source>
</evidence>
<dbReference type="EMBL" id="JAUIRO010000007">
    <property type="protein sequence ID" value="KAK0706412.1"/>
    <property type="molecule type" value="Genomic_DNA"/>
</dbReference>
<keyword evidence="1" id="KW-0812">Transmembrane</keyword>
<organism evidence="2 3">
    <name type="scientific">Lasiosphaeria miniovina</name>
    <dbReference type="NCBI Taxonomy" id="1954250"/>
    <lineage>
        <taxon>Eukaryota</taxon>
        <taxon>Fungi</taxon>
        <taxon>Dikarya</taxon>
        <taxon>Ascomycota</taxon>
        <taxon>Pezizomycotina</taxon>
        <taxon>Sordariomycetes</taxon>
        <taxon>Sordariomycetidae</taxon>
        <taxon>Sordariales</taxon>
        <taxon>Lasiosphaeriaceae</taxon>
        <taxon>Lasiosphaeria</taxon>
    </lineage>
</organism>
<dbReference type="Proteomes" id="UP001172101">
    <property type="component" value="Unassembled WGS sequence"/>
</dbReference>
<accession>A0AA39ZZ97</accession>
<protein>
    <submittedName>
        <fullName evidence="2">Uncharacterized protein</fullName>
    </submittedName>
</protein>
<feature type="transmembrane region" description="Helical" evidence="1">
    <location>
        <begin position="36"/>
        <end position="53"/>
    </location>
</feature>
<feature type="transmembrane region" description="Helical" evidence="1">
    <location>
        <begin position="9"/>
        <end position="30"/>
    </location>
</feature>
<name>A0AA39ZZ97_9PEZI</name>
<evidence type="ECO:0000313" key="3">
    <source>
        <dbReference type="Proteomes" id="UP001172101"/>
    </source>
</evidence>
<reference evidence="2" key="1">
    <citation type="submission" date="2023-06" db="EMBL/GenBank/DDBJ databases">
        <title>Genome-scale phylogeny and comparative genomics of the fungal order Sordariales.</title>
        <authorList>
            <consortium name="Lawrence Berkeley National Laboratory"/>
            <person name="Hensen N."/>
            <person name="Bonometti L."/>
            <person name="Westerberg I."/>
            <person name="Brannstrom I.O."/>
            <person name="Guillou S."/>
            <person name="Cros-Aarteil S."/>
            <person name="Calhoun S."/>
            <person name="Haridas S."/>
            <person name="Kuo A."/>
            <person name="Mondo S."/>
            <person name="Pangilinan J."/>
            <person name="Riley R."/>
            <person name="LaButti K."/>
            <person name="Andreopoulos B."/>
            <person name="Lipzen A."/>
            <person name="Chen C."/>
            <person name="Yanf M."/>
            <person name="Daum C."/>
            <person name="Ng V."/>
            <person name="Clum A."/>
            <person name="Steindorff A."/>
            <person name="Ohm R."/>
            <person name="Martin F."/>
            <person name="Silar P."/>
            <person name="Natvig D."/>
            <person name="Lalanne C."/>
            <person name="Gautier V."/>
            <person name="Ament-velasquez S.L."/>
            <person name="Kruys A."/>
            <person name="Hutchinson M.I."/>
            <person name="Powell A.J."/>
            <person name="Barry K."/>
            <person name="Miller A.N."/>
            <person name="Grigoriev I.V."/>
            <person name="Debuchy R."/>
            <person name="Gladieux P."/>
            <person name="Thoren M.H."/>
            <person name="Johannesson H."/>
        </authorList>
    </citation>
    <scope>NUCLEOTIDE SEQUENCE</scope>
    <source>
        <strain evidence="2">SMH2392-1A</strain>
    </source>
</reference>
<comment type="caution">
    <text evidence="2">The sequence shown here is derived from an EMBL/GenBank/DDBJ whole genome shotgun (WGS) entry which is preliminary data.</text>
</comment>
<proteinExistence type="predicted"/>
<dbReference type="RefSeq" id="XP_060291506.1">
    <property type="nucleotide sequence ID" value="XM_060440450.1"/>
</dbReference>
<dbReference type="GeneID" id="85323720"/>
<feature type="transmembrane region" description="Helical" evidence="1">
    <location>
        <begin position="82"/>
        <end position="104"/>
    </location>
</feature>
<keyword evidence="3" id="KW-1185">Reference proteome</keyword>
<evidence type="ECO:0000256" key="1">
    <source>
        <dbReference type="SAM" id="Phobius"/>
    </source>
</evidence>
<sequence length="122" mass="13632">MEDELTESLIFWTLGLPTATSFRMFLSAAASLDATVVHSYALVTITLIPYFASRGWYMDGRGMLGELLRPLTRGTGDRLERAVMFARVWLAVAWVNLAVARFMVDLRLVLVASKVSCVLFIL</sequence>